<dbReference type="InterPro" id="IPR036116">
    <property type="entry name" value="FN3_sf"/>
</dbReference>
<evidence type="ECO:0000256" key="3">
    <source>
        <dbReference type="SAM" id="Phobius"/>
    </source>
</evidence>
<dbReference type="InterPro" id="IPR013783">
    <property type="entry name" value="Ig-like_fold"/>
</dbReference>
<dbReference type="CDD" id="cd00063">
    <property type="entry name" value="FN3"/>
    <property type="match status" value="1"/>
</dbReference>
<dbReference type="InterPro" id="IPR050617">
    <property type="entry name" value="E3_ligase_FN3/SPRY"/>
</dbReference>
<dbReference type="SUPFAM" id="SSF49265">
    <property type="entry name" value="Fibronectin type III"/>
    <property type="match status" value="1"/>
</dbReference>
<dbReference type="PROSITE" id="PS50853">
    <property type="entry name" value="FN3"/>
    <property type="match status" value="1"/>
</dbReference>
<dbReference type="AlphaFoldDB" id="A0A3B4G0J4"/>
<dbReference type="InterPro" id="IPR043136">
    <property type="entry name" value="B30.2/SPRY_sf"/>
</dbReference>
<feature type="compositionally biased region" description="Polar residues" evidence="2">
    <location>
        <begin position="282"/>
        <end position="292"/>
    </location>
</feature>
<feature type="region of interest" description="Disordered" evidence="2">
    <location>
        <begin position="261"/>
        <end position="298"/>
    </location>
</feature>
<keyword evidence="3" id="KW-1133">Transmembrane helix</keyword>
<proteinExistence type="predicted"/>
<dbReference type="GeneTree" id="ENSGT00940000157979"/>
<evidence type="ECO:0000259" key="4">
    <source>
        <dbReference type="PROSITE" id="PS50188"/>
    </source>
</evidence>
<dbReference type="Ensembl" id="ENSPNYT00000015983.1">
    <property type="protein sequence ID" value="ENSPNYP00000015584.1"/>
    <property type="gene ID" value="ENSPNYG00000011771.1"/>
</dbReference>
<dbReference type="SUPFAM" id="SSF49899">
    <property type="entry name" value="Concanavalin A-like lectins/glucanases"/>
    <property type="match status" value="1"/>
</dbReference>
<dbReference type="Pfam" id="PF00622">
    <property type="entry name" value="SPRY"/>
    <property type="match status" value="1"/>
</dbReference>
<dbReference type="Gene3D" id="2.60.120.920">
    <property type="match status" value="1"/>
</dbReference>
<dbReference type="InterPro" id="IPR003879">
    <property type="entry name" value="Butyrophylin_SPRY"/>
</dbReference>
<dbReference type="PANTHER" id="PTHR24099">
    <property type="entry name" value="E3 UBIQUITIN-PROTEIN LIGASE TRIM36-RELATED"/>
    <property type="match status" value="1"/>
</dbReference>
<dbReference type="SMART" id="SM00449">
    <property type="entry name" value="SPRY"/>
    <property type="match status" value="1"/>
</dbReference>
<dbReference type="InterPro" id="IPR013320">
    <property type="entry name" value="ConA-like_dom_sf"/>
</dbReference>
<keyword evidence="3" id="KW-0812">Transmembrane</keyword>
<dbReference type="InterPro" id="IPR001870">
    <property type="entry name" value="B30.2/SPRY"/>
</dbReference>
<evidence type="ECO:0000256" key="2">
    <source>
        <dbReference type="SAM" id="MobiDB-lite"/>
    </source>
</evidence>
<dbReference type="InterPro" id="IPR003961">
    <property type="entry name" value="FN3_dom"/>
</dbReference>
<dbReference type="SMART" id="SM00060">
    <property type="entry name" value="FN3"/>
    <property type="match status" value="1"/>
</dbReference>
<dbReference type="InterPro" id="IPR003877">
    <property type="entry name" value="SPRY_dom"/>
</dbReference>
<feature type="transmembrane region" description="Helical" evidence="3">
    <location>
        <begin position="96"/>
        <end position="121"/>
    </location>
</feature>
<feature type="domain" description="Fibronectin type-III" evidence="5">
    <location>
        <begin position="129"/>
        <end position="241"/>
    </location>
</feature>
<dbReference type="PROSITE" id="PS50188">
    <property type="entry name" value="B302_SPRY"/>
    <property type="match status" value="1"/>
</dbReference>
<evidence type="ECO:0000259" key="5">
    <source>
        <dbReference type="PROSITE" id="PS50853"/>
    </source>
</evidence>
<dbReference type="PRINTS" id="PR01407">
    <property type="entry name" value="BUTYPHLNCDUF"/>
</dbReference>
<reference evidence="6" key="1">
    <citation type="submission" date="2023-09" db="UniProtKB">
        <authorList>
            <consortium name="Ensembl"/>
        </authorList>
    </citation>
    <scope>IDENTIFICATION</scope>
</reference>
<feature type="domain" description="B30.2/SPRY" evidence="4">
    <location>
        <begin position="223"/>
        <end position="441"/>
    </location>
</feature>
<name>A0A3B4G0J4_9CICH</name>
<feature type="compositionally biased region" description="Basic and acidic residues" evidence="2">
    <location>
        <begin position="269"/>
        <end position="281"/>
    </location>
</feature>
<dbReference type="STRING" id="303518.ENSPNYP00000015584"/>
<evidence type="ECO:0000313" key="6">
    <source>
        <dbReference type="Ensembl" id="ENSPNYP00000015584.1"/>
    </source>
</evidence>
<sequence>MDAQKEALRRIISTLASKNEELQNFLEAVDHTLTGLQEESCKVMSDLEAELEKLNSALEEKGAELRYIIKEEKQRKEAELQVETLFFNELFLSGTLYFLVYYLVLHIYLLIVFKVIFFYFVTCFSCFSVPRAPQIDASSCVVRDNTITVTWRPPGEADSGGDSSSRPIEHYDLEYRKTDRDSTLRVAGEACWEKVCDIIEPQVTISGLKFDSRFIAIRVRARNKAAAGEFSEPIAIETTAYNFSFDASTAHAELKVQGDTVTWEPQGVKGHDPRLRGKENKSSATPSPNKTAASRGGRDRFAGESYTVLGDEEMTNGCHYWELRPLADWKSFSVGVAYRGSLGRFDQLGKGTGSWCLHASQWLQSSLAAKHNNRAKTLDWPLPHRIGIYCDYDNGDLLFIDVDRLRLVHAFKTKFSQPLVPAFTVWCGGITIATGLQVPSFMGNFLTTNRSLSSLSP</sequence>
<keyword evidence="1" id="KW-0175">Coiled coil</keyword>
<dbReference type="Gene3D" id="2.60.40.10">
    <property type="entry name" value="Immunoglobulins"/>
    <property type="match status" value="1"/>
</dbReference>
<organism evidence="6">
    <name type="scientific">Pundamilia nyererei</name>
    <dbReference type="NCBI Taxonomy" id="303518"/>
    <lineage>
        <taxon>Eukaryota</taxon>
        <taxon>Metazoa</taxon>
        <taxon>Chordata</taxon>
        <taxon>Craniata</taxon>
        <taxon>Vertebrata</taxon>
        <taxon>Euteleostomi</taxon>
        <taxon>Actinopterygii</taxon>
        <taxon>Neopterygii</taxon>
        <taxon>Teleostei</taxon>
        <taxon>Neoteleostei</taxon>
        <taxon>Acanthomorphata</taxon>
        <taxon>Ovalentaria</taxon>
        <taxon>Cichlomorphae</taxon>
        <taxon>Cichliformes</taxon>
        <taxon>Cichlidae</taxon>
        <taxon>African cichlids</taxon>
        <taxon>Pseudocrenilabrinae</taxon>
        <taxon>Haplochromini</taxon>
        <taxon>Pundamilia</taxon>
    </lineage>
</organism>
<dbReference type="Pfam" id="PF00041">
    <property type="entry name" value="fn3"/>
    <property type="match status" value="1"/>
</dbReference>
<dbReference type="PANTHER" id="PTHR24099:SF8">
    <property type="entry name" value="FSD1-LIKE PROTEIN"/>
    <property type="match status" value="1"/>
</dbReference>
<keyword evidence="3" id="KW-0472">Membrane</keyword>
<evidence type="ECO:0000256" key="1">
    <source>
        <dbReference type="ARBA" id="ARBA00023054"/>
    </source>
</evidence>
<protein>
    <submittedName>
        <fullName evidence="6">Fibronectin type III and SPRY domain containing 1 like</fullName>
    </submittedName>
</protein>
<accession>A0A3B4G0J4</accession>